<dbReference type="Proteomes" id="UP001195483">
    <property type="component" value="Unassembled WGS sequence"/>
</dbReference>
<reference evidence="1" key="3">
    <citation type="submission" date="2023-05" db="EMBL/GenBank/DDBJ databases">
        <authorList>
            <person name="Smith C.H."/>
        </authorList>
    </citation>
    <scope>NUCLEOTIDE SEQUENCE</scope>
    <source>
        <strain evidence="1">CHS0354</strain>
        <tissue evidence="1">Mantle</tissue>
    </source>
</reference>
<dbReference type="AlphaFoldDB" id="A0AAE0VKS1"/>
<evidence type="ECO:0000313" key="2">
    <source>
        <dbReference type="Proteomes" id="UP001195483"/>
    </source>
</evidence>
<sequence>MGSILKPLNSFRVLGSTTALFISRHDYALKSTSSVPDNKRKKEEKTLKSDKSVVPCILHRTESIMYETGQCSRNACRAYCANRVVMPVDANYRAFFMQDFDTTKSCLLNIYVVIKIQIVKTQQGLTSLYGCSCNRAHQFRYAWYSFVQLLDIDYPHGFACPECGDTPETVVMDGVALGIKKSFMPWKDYLNYPYSVAVLDGSCKGENEDDPSLFMTLPRNPSKFRDVSHHPVAGNASSCHSHFSKCQNCQPPS</sequence>
<gene>
    <name evidence="1" type="ORF">CHS0354_005515</name>
</gene>
<accession>A0AAE0VKS1</accession>
<reference evidence="1" key="1">
    <citation type="journal article" date="2021" name="Genome Biol. Evol.">
        <title>A High-Quality Reference Genome for a Parasitic Bivalve with Doubly Uniparental Inheritance (Bivalvia: Unionida).</title>
        <authorList>
            <person name="Smith C.H."/>
        </authorList>
    </citation>
    <scope>NUCLEOTIDE SEQUENCE</scope>
    <source>
        <strain evidence="1">CHS0354</strain>
    </source>
</reference>
<organism evidence="1 2">
    <name type="scientific">Potamilus streckersoni</name>
    <dbReference type="NCBI Taxonomy" id="2493646"/>
    <lineage>
        <taxon>Eukaryota</taxon>
        <taxon>Metazoa</taxon>
        <taxon>Spiralia</taxon>
        <taxon>Lophotrochozoa</taxon>
        <taxon>Mollusca</taxon>
        <taxon>Bivalvia</taxon>
        <taxon>Autobranchia</taxon>
        <taxon>Heteroconchia</taxon>
        <taxon>Palaeoheterodonta</taxon>
        <taxon>Unionida</taxon>
        <taxon>Unionoidea</taxon>
        <taxon>Unionidae</taxon>
        <taxon>Ambleminae</taxon>
        <taxon>Lampsilini</taxon>
        <taxon>Potamilus</taxon>
    </lineage>
</organism>
<protein>
    <submittedName>
        <fullName evidence="1">Uncharacterized protein</fullName>
    </submittedName>
</protein>
<name>A0AAE0VKS1_9BIVA</name>
<dbReference type="EMBL" id="JAEAOA010000388">
    <property type="protein sequence ID" value="KAK3581908.1"/>
    <property type="molecule type" value="Genomic_DNA"/>
</dbReference>
<evidence type="ECO:0000313" key="1">
    <source>
        <dbReference type="EMBL" id="KAK3581908.1"/>
    </source>
</evidence>
<proteinExistence type="predicted"/>
<comment type="caution">
    <text evidence="1">The sequence shown here is derived from an EMBL/GenBank/DDBJ whole genome shotgun (WGS) entry which is preliminary data.</text>
</comment>
<keyword evidence="2" id="KW-1185">Reference proteome</keyword>
<reference evidence="1" key="2">
    <citation type="journal article" date="2021" name="Genome Biol. Evol.">
        <title>Developing a high-quality reference genome for a parasitic bivalve with doubly uniparental inheritance (Bivalvia: Unionida).</title>
        <authorList>
            <person name="Smith C.H."/>
        </authorList>
    </citation>
    <scope>NUCLEOTIDE SEQUENCE</scope>
    <source>
        <strain evidence="1">CHS0354</strain>
        <tissue evidence="1">Mantle</tissue>
    </source>
</reference>